<keyword evidence="3" id="KW-1185">Reference proteome</keyword>
<evidence type="ECO:0000313" key="3">
    <source>
        <dbReference type="Proteomes" id="UP001180087"/>
    </source>
</evidence>
<reference evidence="2" key="1">
    <citation type="submission" date="2023-06" db="EMBL/GenBank/DDBJ databases">
        <title>A Treasure from Seagulls: Isolation and Description of Aciduricobacillus qingdaonensis gen. nov., sp. nov., a Rare Obligately Uric Acid-utilizing Member in the Family Bacillaceae.</title>
        <authorList>
            <person name="Liu W."/>
            <person name="Wang B."/>
        </authorList>
    </citation>
    <scope>NUCLEOTIDE SEQUENCE</scope>
    <source>
        <strain evidence="2">44XB</strain>
    </source>
</reference>
<keyword evidence="1" id="KW-1133">Transmembrane helix</keyword>
<accession>A0ABY9KXN1</accession>
<gene>
    <name evidence="2" type="ORF">QR721_12075</name>
</gene>
<proteinExistence type="predicted"/>
<protein>
    <submittedName>
        <fullName evidence="2">Uncharacterized protein</fullName>
    </submittedName>
</protein>
<evidence type="ECO:0000256" key="1">
    <source>
        <dbReference type="SAM" id="Phobius"/>
    </source>
</evidence>
<dbReference type="Proteomes" id="UP001180087">
    <property type="component" value="Chromosome"/>
</dbReference>
<organism evidence="2 3">
    <name type="scientific">Aciduricibacillus chroicocephali</name>
    <dbReference type="NCBI Taxonomy" id="3054939"/>
    <lineage>
        <taxon>Bacteria</taxon>
        <taxon>Bacillati</taxon>
        <taxon>Bacillota</taxon>
        <taxon>Bacilli</taxon>
        <taxon>Bacillales</taxon>
        <taxon>Bacillaceae</taxon>
        <taxon>Aciduricibacillus</taxon>
    </lineage>
</organism>
<keyword evidence="1" id="KW-0472">Membrane</keyword>
<dbReference type="RefSeq" id="WP_348027312.1">
    <property type="nucleotide sequence ID" value="NZ_CP129113.1"/>
</dbReference>
<keyword evidence="1" id="KW-0812">Transmembrane</keyword>
<dbReference type="EMBL" id="CP129113">
    <property type="protein sequence ID" value="WLV24363.1"/>
    <property type="molecule type" value="Genomic_DNA"/>
</dbReference>
<name>A0ABY9KXN1_9BACI</name>
<evidence type="ECO:0000313" key="2">
    <source>
        <dbReference type="EMBL" id="WLV24363.1"/>
    </source>
</evidence>
<sequence length="48" mass="5496">MRRILYYLLIVFLIATMLYNVVFDLDLFALIINLGALAGVLILPKLNK</sequence>
<feature type="transmembrane region" description="Helical" evidence="1">
    <location>
        <begin position="28"/>
        <end position="46"/>
    </location>
</feature>
<feature type="transmembrane region" description="Helical" evidence="1">
    <location>
        <begin position="5"/>
        <end position="22"/>
    </location>
</feature>